<reference evidence="1 2" key="1">
    <citation type="submission" date="2018-05" db="EMBL/GenBank/DDBJ databases">
        <title>Flavobacterium sp. strain IMCC34759, incomplete genome.</title>
        <authorList>
            <person name="Joung Y."/>
            <person name="Cho J."/>
        </authorList>
    </citation>
    <scope>NUCLEOTIDE SEQUENCE [LARGE SCALE GENOMIC DNA]</scope>
    <source>
        <strain evidence="1 2">IMCC34759</strain>
    </source>
</reference>
<organism evidence="1 2">
    <name type="scientific">Flavobacterium cheongpyeongense</name>
    <dbReference type="NCBI Taxonomy" id="2212651"/>
    <lineage>
        <taxon>Bacteria</taxon>
        <taxon>Pseudomonadati</taxon>
        <taxon>Bacteroidota</taxon>
        <taxon>Flavobacteriia</taxon>
        <taxon>Flavobacteriales</taxon>
        <taxon>Flavobacteriaceae</taxon>
        <taxon>Flavobacterium</taxon>
    </lineage>
</organism>
<protein>
    <submittedName>
        <fullName evidence="1">Uncharacterized protein</fullName>
    </submittedName>
</protein>
<evidence type="ECO:0000313" key="1">
    <source>
        <dbReference type="EMBL" id="PXY41200.1"/>
    </source>
</evidence>
<dbReference type="OrthoDB" id="1270082at2"/>
<comment type="caution">
    <text evidence="1">The sequence shown here is derived from an EMBL/GenBank/DDBJ whole genome shotgun (WGS) entry which is preliminary data.</text>
</comment>
<dbReference type="Proteomes" id="UP000247903">
    <property type="component" value="Unassembled WGS sequence"/>
</dbReference>
<dbReference type="AlphaFoldDB" id="A0A2V4BTZ5"/>
<name>A0A2V4BTZ5_9FLAO</name>
<accession>A0A2V4BTZ5</accession>
<dbReference type="RefSeq" id="WP_110306435.1">
    <property type="nucleotide sequence ID" value="NZ_QJHK01000006.1"/>
</dbReference>
<evidence type="ECO:0000313" key="2">
    <source>
        <dbReference type="Proteomes" id="UP000247903"/>
    </source>
</evidence>
<proteinExistence type="predicted"/>
<gene>
    <name evidence="1" type="ORF">DMB65_09610</name>
</gene>
<keyword evidence="2" id="KW-1185">Reference proteome</keyword>
<dbReference type="EMBL" id="QJHK01000006">
    <property type="protein sequence ID" value="PXY41200.1"/>
    <property type="molecule type" value="Genomic_DNA"/>
</dbReference>
<sequence length="186" mass="21971">MKKNKIYFETNFWAAYEAENPLEALYSFFDFAQLDYYKQMLSDVVMHCHRNKIYKQDNPCEIFVFYTAVCSFIKVCYCLKRKSIKWKVKGSGDYQSITQLASLSKEEYANPFLVFESAFEEKTPEEFVFFLYEIVQISLSPHTEELDYDLVTCYIHLIRMLDAGQIMGERGIEKIKKAEEIIPVTE</sequence>